<keyword evidence="8" id="KW-0325">Glycoprotein</keyword>
<dbReference type="PROSITE" id="PS50268">
    <property type="entry name" value="CADHERIN_2"/>
    <property type="match status" value="3"/>
</dbReference>
<proteinExistence type="predicted"/>
<feature type="domain" description="Cadherin" evidence="11">
    <location>
        <begin position="24"/>
        <end position="134"/>
    </location>
</feature>
<dbReference type="InterPro" id="IPR020894">
    <property type="entry name" value="Cadherin_CS"/>
</dbReference>
<dbReference type="Proteomes" id="UP001626550">
    <property type="component" value="Unassembled WGS sequence"/>
</dbReference>
<dbReference type="InterPro" id="IPR013164">
    <property type="entry name" value="Cadherin_N"/>
</dbReference>
<gene>
    <name evidence="12" type="primary">PCDHGA1_1</name>
    <name evidence="12" type="ORF">Ciccas_005982</name>
</gene>
<dbReference type="Gene3D" id="2.60.40.60">
    <property type="entry name" value="Cadherins"/>
    <property type="match status" value="3"/>
</dbReference>
<name>A0ABD2Q7L7_9PLAT</name>
<keyword evidence="3" id="KW-0677">Repeat</keyword>
<comment type="caution">
    <text evidence="12">The sequence shown here is derived from an EMBL/GenBank/DDBJ whole genome shotgun (WGS) entry which is preliminary data.</text>
</comment>
<dbReference type="InterPro" id="IPR002126">
    <property type="entry name" value="Cadherin-like_dom"/>
</dbReference>
<dbReference type="Pfam" id="PF08266">
    <property type="entry name" value="Cadherin_2"/>
    <property type="match status" value="1"/>
</dbReference>
<accession>A0ABD2Q7L7</accession>
<dbReference type="GO" id="GO:0016020">
    <property type="term" value="C:membrane"/>
    <property type="evidence" value="ECO:0007669"/>
    <property type="project" value="UniProtKB-SubCell"/>
</dbReference>
<keyword evidence="5" id="KW-0130">Cell adhesion</keyword>
<comment type="subcellular location">
    <subcellularLocation>
        <location evidence="1">Membrane</location>
        <topology evidence="1">Single-pass membrane protein</topology>
    </subcellularLocation>
</comment>
<evidence type="ECO:0000313" key="13">
    <source>
        <dbReference type="Proteomes" id="UP001626550"/>
    </source>
</evidence>
<dbReference type="AlphaFoldDB" id="A0ABD2Q7L7"/>
<keyword evidence="10" id="KW-0732">Signal</keyword>
<evidence type="ECO:0000256" key="1">
    <source>
        <dbReference type="ARBA" id="ARBA00004167"/>
    </source>
</evidence>
<evidence type="ECO:0000313" key="12">
    <source>
        <dbReference type="EMBL" id="KAL3315388.1"/>
    </source>
</evidence>
<dbReference type="SMART" id="SM00112">
    <property type="entry name" value="CA"/>
    <property type="match status" value="2"/>
</dbReference>
<keyword evidence="7" id="KW-0472">Membrane</keyword>
<dbReference type="InterPro" id="IPR015919">
    <property type="entry name" value="Cadherin-like_sf"/>
</dbReference>
<dbReference type="PANTHER" id="PTHR24028">
    <property type="entry name" value="CADHERIN-87A"/>
    <property type="match status" value="1"/>
</dbReference>
<dbReference type="PANTHER" id="PTHR24028:SF146">
    <property type="entry name" value="CADHERIN 96CB, ISOFORM D-RELATED"/>
    <property type="match status" value="1"/>
</dbReference>
<feature type="domain" description="Cadherin" evidence="11">
    <location>
        <begin position="254"/>
        <end position="335"/>
    </location>
</feature>
<evidence type="ECO:0000256" key="7">
    <source>
        <dbReference type="ARBA" id="ARBA00023136"/>
    </source>
</evidence>
<dbReference type="GO" id="GO:0007155">
    <property type="term" value="P:cell adhesion"/>
    <property type="evidence" value="ECO:0007669"/>
    <property type="project" value="UniProtKB-KW"/>
</dbReference>
<dbReference type="InterPro" id="IPR050174">
    <property type="entry name" value="Protocadherin/Cadherin-CA"/>
</dbReference>
<keyword evidence="13" id="KW-1185">Reference proteome</keyword>
<dbReference type="CDD" id="cd11304">
    <property type="entry name" value="Cadherin_repeat"/>
    <property type="match status" value="3"/>
</dbReference>
<evidence type="ECO:0000256" key="10">
    <source>
        <dbReference type="SAM" id="SignalP"/>
    </source>
</evidence>
<keyword evidence="2" id="KW-0812">Transmembrane</keyword>
<evidence type="ECO:0000256" key="6">
    <source>
        <dbReference type="ARBA" id="ARBA00022989"/>
    </source>
</evidence>
<evidence type="ECO:0000256" key="3">
    <source>
        <dbReference type="ARBA" id="ARBA00022737"/>
    </source>
</evidence>
<evidence type="ECO:0000256" key="9">
    <source>
        <dbReference type="PROSITE-ProRule" id="PRU00043"/>
    </source>
</evidence>
<evidence type="ECO:0000256" key="8">
    <source>
        <dbReference type="ARBA" id="ARBA00023180"/>
    </source>
</evidence>
<sequence>MIRHGPHPLFWLTLISWSCIGYAQRAEVKFIVVEETPVNSIVGNVLNEAELPLQGIEVRIYKTNEQMDSLFEFSPHTPGELRIAKRLDREQLCPSSEECLLNLSLIANDERHTNEIWIKLLIDVVDINDSRARFTQKLFVMEIPENQSPAQSVIDLPRAIDDDTRKYGVSAYSLESADKTHGSNWQDLFSLSANHQINIHRELDFEDKPAYDLLLVAFEAEAPGDAQPARLPIRILVRDQNDNAPVFTSPNLDYRGSFSLNLSESTAITSPIIRFVAHDRDTNDNGQVSYRLAQRSDHISIDSITGDVRLLRPLKAHETQLIRTTVVASDHGSPPRQVRFP</sequence>
<evidence type="ECO:0000259" key="11">
    <source>
        <dbReference type="PROSITE" id="PS50268"/>
    </source>
</evidence>
<evidence type="ECO:0000256" key="5">
    <source>
        <dbReference type="ARBA" id="ARBA00022889"/>
    </source>
</evidence>
<dbReference type="PROSITE" id="PS00232">
    <property type="entry name" value="CADHERIN_1"/>
    <property type="match status" value="1"/>
</dbReference>
<feature type="signal peptide" evidence="10">
    <location>
        <begin position="1"/>
        <end position="23"/>
    </location>
</feature>
<evidence type="ECO:0000256" key="4">
    <source>
        <dbReference type="ARBA" id="ARBA00022837"/>
    </source>
</evidence>
<dbReference type="PRINTS" id="PR00205">
    <property type="entry name" value="CADHERIN"/>
</dbReference>
<keyword evidence="6" id="KW-1133">Transmembrane helix</keyword>
<organism evidence="12 13">
    <name type="scientific">Cichlidogyrus casuarinus</name>
    <dbReference type="NCBI Taxonomy" id="1844966"/>
    <lineage>
        <taxon>Eukaryota</taxon>
        <taxon>Metazoa</taxon>
        <taxon>Spiralia</taxon>
        <taxon>Lophotrochozoa</taxon>
        <taxon>Platyhelminthes</taxon>
        <taxon>Monogenea</taxon>
        <taxon>Monopisthocotylea</taxon>
        <taxon>Dactylogyridea</taxon>
        <taxon>Ancyrocephalidae</taxon>
        <taxon>Cichlidogyrus</taxon>
    </lineage>
</organism>
<dbReference type="EMBL" id="JBJKFK010000763">
    <property type="protein sequence ID" value="KAL3315388.1"/>
    <property type="molecule type" value="Genomic_DNA"/>
</dbReference>
<protein>
    <submittedName>
        <fullName evidence="12">Calcium-dependent cell-adhesion protein</fullName>
    </submittedName>
</protein>
<dbReference type="GO" id="GO:0005509">
    <property type="term" value="F:calcium ion binding"/>
    <property type="evidence" value="ECO:0007669"/>
    <property type="project" value="UniProtKB-UniRule"/>
</dbReference>
<dbReference type="SUPFAM" id="SSF49313">
    <property type="entry name" value="Cadherin-like"/>
    <property type="match status" value="2"/>
</dbReference>
<feature type="chain" id="PRO_5044784621" evidence="10">
    <location>
        <begin position="24"/>
        <end position="341"/>
    </location>
</feature>
<reference evidence="12 13" key="1">
    <citation type="submission" date="2024-11" db="EMBL/GenBank/DDBJ databases">
        <title>Adaptive evolution of stress response genes in parasites aligns with host niche diversity.</title>
        <authorList>
            <person name="Hahn C."/>
            <person name="Resl P."/>
        </authorList>
    </citation>
    <scope>NUCLEOTIDE SEQUENCE [LARGE SCALE GENOMIC DNA]</scope>
    <source>
        <strain evidence="12">EGGRZ-B1_66</strain>
        <tissue evidence="12">Body</tissue>
    </source>
</reference>
<evidence type="ECO:0000256" key="2">
    <source>
        <dbReference type="ARBA" id="ARBA00022692"/>
    </source>
</evidence>
<keyword evidence="4 9" id="KW-0106">Calcium</keyword>
<feature type="domain" description="Cadherin" evidence="11">
    <location>
        <begin position="135"/>
        <end position="247"/>
    </location>
</feature>
<dbReference type="Pfam" id="PF00028">
    <property type="entry name" value="Cadherin"/>
    <property type="match status" value="1"/>
</dbReference>